<dbReference type="Gene3D" id="2.40.50.100">
    <property type="match status" value="1"/>
</dbReference>
<organism evidence="3 4">
    <name type="scientific">Arachidicoccus soli</name>
    <dbReference type="NCBI Taxonomy" id="2341117"/>
    <lineage>
        <taxon>Bacteria</taxon>
        <taxon>Pseudomonadati</taxon>
        <taxon>Bacteroidota</taxon>
        <taxon>Chitinophagia</taxon>
        <taxon>Chitinophagales</taxon>
        <taxon>Chitinophagaceae</taxon>
        <taxon>Arachidicoccus</taxon>
    </lineage>
</organism>
<keyword evidence="1" id="KW-0732">Signal</keyword>
<dbReference type="Pfam" id="PF25917">
    <property type="entry name" value="BSH_RND"/>
    <property type="match status" value="1"/>
</dbReference>
<accession>A0A386HP26</accession>
<feature type="chain" id="PRO_5017244019" evidence="1">
    <location>
        <begin position="21"/>
        <end position="303"/>
    </location>
</feature>
<dbReference type="GO" id="GO:0015562">
    <property type="term" value="F:efflux transmembrane transporter activity"/>
    <property type="evidence" value="ECO:0007669"/>
    <property type="project" value="TreeGrafter"/>
</dbReference>
<evidence type="ECO:0000259" key="2">
    <source>
        <dbReference type="Pfam" id="PF25917"/>
    </source>
</evidence>
<dbReference type="Proteomes" id="UP000266118">
    <property type="component" value="Chromosome"/>
</dbReference>
<dbReference type="KEGG" id="ark:D6B99_05215"/>
<evidence type="ECO:0000313" key="3">
    <source>
        <dbReference type="EMBL" id="AYD47064.1"/>
    </source>
</evidence>
<name>A0A386HP26_9BACT</name>
<evidence type="ECO:0000313" key="4">
    <source>
        <dbReference type="Proteomes" id="UP000266118"/>
    </source>
</evidence>
<dbReference type="GO" id="GO:1990281">
    <property type="term" value="C:efflux pump complex"/>
    <property type="evidence" value="ECO:0007669"/>
    <property type="project" value="TreeGrafter"/>
</dbReference>
<gene>
    <name evidence="3" type="ORF">D6B99_05215</name>
</gene>
<dbReference type="PANTHER" id="PTHR30469">
    <property type="entry name" value="MULTIDRUG RESISTANCE PROTEIN MDTA"/>
    <property type="match status" value="1"/>
</dbReference>
<dbReference type="InterPro" id="IPR058625">
    <property type="entry name" value="MdtA-like_BSH"/>
</dbReference>
<sequence length="303" mass="33584">MRKIYLYTLLSFLIFSSSCTSPTQDDSAPEVITPVSVVMPDTTMIKSDISLNAVATYLLKNDIKANINGYILRSNIHIGDNINRGQTLFVLETKEAKSIGNTINSLDSSFKFSGINRIKSPVNSIVVALSHQTGDYVQEGEPLVTLADRNSFGFVLNLPYEDHQLLLKNKNLTVLLPDSTLLQGYVAQIMPTVDSVSQTQRVLIKIKNNVNIPENLIGLVKLQDKASTHFSLPKTAVFSDETQQQFWVMKLLNDSTAVKLDIQKGLENNNRIEINAPPILKTDRFVSQGGYGLGDTARILIQK</sequence>
<feature type="signal peptide" evidence="1">
    <location>
        <begin position="1"/>
        <end position="20"/>
    </location>
</feature>
<protein>
    <submittedName>
        <fullName evidence="3">HlyD family efflux transporter periplasmic adaptor subunit</fullName>
    </submittedName>
</protein>
<reference evidence="3 4" key="1">
    <citation type="submission" date="2018-09" db="EMBL/GenBank/DDBJ databases">
        <title>Arachidicoccus sp. nov., a bacterium isolated from soil.</title>
        <authorList>
            <person name="Weon H.-Y."/>
            <person name="Kwon S.-W."/>
            <person name="Lee S.A."/>
        </authorList>
    </citation>
    <scope>NUCLEOTIDE SEQUENCE [LARGE SCALE GENOMIC DNA]</scope>
    <source>
        <strain evidence="3 4">KIS59-12</strain>
    </source>
</reference>
<dbReference type="OrthoDB" id="1435302at2"/>
<keyword evidence="4" id="KW-1185">Reference proteome</keyword>
<evidence type="ECO:0000256" key="1">
    <source>
        <dbReference type="SAM" id="SignalP"/>
    </source>
</evidence>
<proteinExistence type="predicted"/>
<dbReference type="RefSeq" id="WP_119985778.1">
    <property type="nucleotide sequence ID" value="NZ_CP032489.1"/>
</dbReference>
<dbReference type="PANTHER" id="PTHR30469:SF15">
    <property type="entry name" value="HLYD FAMILY OF SECRETION PROTEINS"/>
    <property type="match status" value="1"/>
</dbReference>
<dbReference type="AlphaFoldDB" id="A0A386HP26"/>
<dbReference type="EMBL" id="CP032489">
    <property type="protein sequence ID" value="AYD47064.1"/>
    <property type="molecule type" value="Genomic_DNA"/>
</dbReference>
<dbReference type="PROSITE" id="PS51257">
    <property type="entry name" value="PROKAR_LIPOPROTEIN"/>
    <property type="match status" value="1"/>
</dbReference>
<feature type="domain" description="Multidrug resistance protein MdtA-like barrel-sandwich hybrid" evidence="2">
    <location>
        <begin position="62"/>
        <end position="143"/>
    </location>
</feature>